<dbReference type="PANTHER" id="PTHR30204">
    <property type="entry name" value="REDOX-CYCLING DRUG-SENSING TRANSCRIPTIONAL ACTIVATOR SOXR"/>
    <property type="match status" value="1"/>
</dbReference>
<feature type="domain" description="HTH merR-type" evidence="5">
    <location>
        <begin position="1"/>
        <end position="68"/>
    </location>
</feature>
<evidence type="ECO:0000256" key="3">
    <source>
        <dbReference type="ARBA" id="ARBA00023163"/>
    </source>
</evidence>
<dbReference type="InterPro" id="IPR047057">
    <property type="entry name" value="MerR_fam"/>
</dbReference>
<dbReference type="PANTHER" id="PTHR30204:SF94">
    <property type="entry name" value="HEAVY METAL-DEPENDENT TRANSCRIPTIONAL REGULATOR HI_0293-RELATED"/>
    <property type="match status" value="1"/>
</dbReference>
<comment type="caution">
    <text evidence="6">The sequence shown here is derived from an EMBL/GenBank/DDBJ whole genome shotgun (WGS) entry which is preliminary data.</text>
</comment>
<dbReference type="InterPro" id="IPR000551">
    <property type="entry name" value="MerR-type_HTH_dom"/>
</dbReference>
<keyword evidence="4" id="KW-0175">Coiled coil</keyword>
<organism evidence="6 7">
    <name type="scientific">Pseudolactococcus insecticola</name>
    <dbReference type="NCBI Taxonomy" id="2709158"/>
    <lineage>
        <taxon>Bacteria</taxon>
        <taxon>Bacillati</taxon>
        <taxon>Bacillota</taxon>
        <taxon>Bacilli</taxon>
        <taxon>Lactobacillales</taxon>
        <taxon>Streptococcaceae</taxon>
        <taxon>Pseudolactococcus</taxon>
    </lineage>
</organism>
<sequence length="125" mass="14276">MKIQEVSKLTGFSAYTLRYYEKEGLVHVLRDENGVRQYEMSDINILHAIACYRRAGVSLSQIKALFNSTDDDFHLQILQDSKANMEAEKEKIEATLAYLDLKIRLHSGEISRGDYINESVELFGG</sequence>
<accession>A0A6A0B6V7</accession>
<dbReference type="Gene3D" id="1.10.1660.10">
    <property type="match status" value="1"/>
</dbReference>
<dbReference type="GO" id="GO:0003700">
    <property type="term" value="F:DNA-binding transcription factor activity"/>
    <property type="evidence" value="ECO:0007669"/>
    <property type="project" value="InterPro"/>
</dbReference>
<dbReference type="EMBL" id="BLLH01000002">
    <property type="protein sequence ID" value="GFH40208.1"/>
    <property type="molecule type" value="Genomic_DNA"/>
</dbReference>
<reference evidence="6 7" key="1">
    <citation type="submission" date="2020-02" db="EMBL/GenBank/DDBJ databases">
        <title>Draft genome sequence of Lactococcus sp. Hs20B0-1.</title>
        <authorList>
            <person name="Noda S."/>
            <person name="Yuki M."/>
            <person name="Ohkuma M."/>
        </authorList>
    </citation>
    <scope>NUCLEOTIDE SEQUENCE [LARGE SCALE GENOMIC DNA]</scope>
    <source>
        <strain evidence="6 7">Hs20B0-1</strain>
    </source>
</reference>
<dbReference type="SMART" id="SM00422">
    <property type="entry name" value="HTH_MERR"/>
    <property type="match status" value="1"/>
</dbReference>
<evidence type="ECO:0000256" key="2">
    <source>
        <dbReference type="ARBA" id="ARBA00023125"/>
    </source>
</evidence>
<proteinExistence type="predicted"/>
<evidence type="ECO:0000256" key="4">
    <source>
        <dbReference type="SAM" id="Coils"/>
    </source>
</evidence>
<keyword evidence="2" id="KW-0238">DNA-binding</keyword>
<evidence type="ECO:0000313" key="6">
    <source>
        <dbReference type="EMBL" id="GFH40208.1"/>
    </source>
</evidence>
<dbReference type="PROSITE" id="PS50937">
    <property type="entry name" value="HTH_MERR_2"/>
    <property type="match status" value="1"/>
</dbReference>
<dbReference type="Pfam" id="PF13411">
    <property type="entry name" value="MerR_1"/>
    <property type="match status" value="1"/>
</dbReference>
<dbReference type="AlphaFoldDB" id="A0A6A0B6V7"/>
<feature type="coiled-coil region" evidence="4">
    <location>
        <begin position="75"/>
        <end position="102"/>
    </location>
</feature>
<name>A0A6A0B6V7_9LACT</name>
<evidence type="ECO:0000259" key="5">
    <source>
        <dbReference type="PROSITE" id="PS50937"/>
    </source>
</evidence>
<dbReference type="GO" id="GO:0003677">
    <property type="term" value="F:DNA binding"/>
    <property type="evidence" value="ECO:0007669"/>
    <property type="project" value="UniProtKB-KW"/>
</dbReference>
<dbReference type="InterPro" id="IPR009061">
    <property type="entry name" value="DNA-bd_dom_put_sf"/>
</dbReference>
<keyword evidence="3" id="KW-0804">Transcription</keyword>
<dbReference type="SUPFAM" id="SSF46955">
    <property type="entry name" value="Putative DNA-binding domain"/>
    <property type="match status" value="1"/>
</dbReference>
<dbReference type="Proteomes" id="UP000475928">
    <property type="component" value="Unassembled WGS sequence"/>
</dbReference>
<gene>
    <name evidence="6" type="primary">rmeC</name>
    <name evidence="6" type="ORF">Hs20B_06060</name>
</gene>
<evidence type="ECO:0000313" key="7">
    <source>
        <dbReference type="Proteomes" id="UP000475928"/>
    </source>
</evidence>
<keyword evidence="1" id="KW-0805">Transcription regulation</keyword>
<protein>
    <submittedName>
        <fullName evidence="6">Transcriptional regulator</fullName>
    </submittedName>
</protein>
<dbReference type="RefSeq" id="WP_172355526.1">
    <property type="nucleotide sequence ID" value="NZ_BLLH01000002.1"/>
</dbReference>
<evidence type="ECO:0000256" key="1">
    <source>
        <dbReference type="ARBA" id="ARBA00023015"/>
    </source>
</evidence>
<keyword evidence="7" id="KW-1185">Reference proteome</keyword>